<dbReference type="Gene3D" id="3.10.450.50">
    <property type="match status" value="1"/>
</dbReference>
<evidence type="ECO:0000256" key="1">
    <source>
        <dbReference type="SAM" id="SignalP"/>
    </source>
</evidence>
<reference evidence="3" key="1">
    <citation type="journal article" date="2021" name="PeerJ">
        <title>Extensive microbial diversity within the chicken gut microbiome revealed by metagenomics and culture.</title>
        <authorList>
            <person name="Gilroy R."/>
            <person name="Ravi A."/>
            <person name="Getino M."/>
            <person name="Pursley I."/>
            <person name="Horton D.L."/>
            <person name="Alikhan N.F."/>
            <person name="Baker D."/>
            <person name="Gharbi K."/>
            <person name="Hall N."/>
            <person name="Watson M."/>
            <person name="Adriaenssens E.M."/>
            <person name="Foster-Nyarko E."/>
            <person name="Jarju S."/>
            <person name="Secka A."/>
            <person name="Antonio M."/>
            <person name="Oren A."/>
            <person name="Chaudhuri R.R."/>
            <person name="La Ragione R."/>
            <person name="Hildebrand F."/>
            <person name="Pallen M.J."/>
        </authorList>
    </citation>
    <scope>NUCLEOTIDE SEQUENCE</scope>
    <source>
        <strain evidence="3">5032</strain>
    </source>
</reference>
<dbReference type="Pfam" id="PF14534">
    <property type="entry name" value="DUF4440"/>
    <property type="match status" value="1"/>
</dbReference>
<evidence type="ECO:0000259" key="2">
    <source>
        <dbReference type="Pfam" id="PF14534"/>
    </source>
</evidence>
<organism evidence="3 4">
    <name type="scientific">Candidatus Desulfovibrio intestinavium</name>
    <dbReference type="NCBI Taxonomy" id="2838534"/>
    <lineage>
        <taxon>Bacteria</taxon>
        <taxon>Pseudomonadati</taxon>
        <taxon>Thermodesulfobacteriota</taxon>
        <taxon>Desulfovibrionia</taxon>
        <taxon>Desulfovibrionales</taxon>
        <taxon>Desulfovibrionaceae</taxon>
        <taxon>Desulfovibrio</taxon>
    </lineage>
</organism>
<name>A0A9D2HM29_9BACT</name>
<dbReference type="InterPro" id="IPR027843">
    <property type="entry name" value="DUF4440"/>
</dbReference>
<dbReference type="Proteomes" id="UP000823821">
    <property type="component" value="Unassembled WGS sequence"/>
</dbReference>
<dbReference type="EMBL" id="DWZD01000011">
    <property type="protein sequence ID" value="HJA78229.1"/>
    <property type="molecule type" value="Genomic_DNA"/>
</dbReference>
<dbReference type="SUPFAM" id="SSF54427">
    <property type="entry name" value="NTF2-like"/>
    <property type="match status" value="1"/>
</dbReference>
<feature type="signal peptide" evidence="1">
    <location>
        <begin position="1"/>
        <end position="27"/>
    </location>
</feature>
<feature type="chain" id="PRO_5038360159" evidence="1">
    <location>
        <begin position="28"/>
        <end position="156"/>
    </location>
</feature>
<dbReference type="AlphaFoldDB" id="A0A9D2HM29"/>
<gene>
    <name evidence="3" type="ORF">H9784_01470</name>
</gene>
<feature type="domain" description="DUF4440" evidence="2">
    <location>
        <begin position="31"/>
        <end position="129"/>
    </location>
</feature>
<evidence type="ECO:0000313" key="4">
    <source>
        <dbReference type="Proteomes" id="UP000823821"/>
    </source>
</evidence>
<reference evidence="3" key="2">
    <citation type="submission" date="2021-04" db="EMBL/GenBank/DDBJ databases">
        <authorList>
            <person name="Gilroy R."/>
        </authorList>
    </citation>
    <scope>NUCLEOTIDE SEQUENCE</scope>
    <source>
        <strain evidence="3">5032</strain>
    </source>
</reference>
<dbReference type="InterPro" id="IPR032710">
    <property type="entry name" value="NTF2-like_dom_sf"/>
</dbReference>
<accession>A0A9D2HM29</accession>
<sequence length="156" mass="16913">MKFLRTSLLALAVLALALTLGSRSASAKADVVELYANAVISADADMLEKILAPNYWHVAANGHIQDKEHFIQSIRNKQLVINHLTLTNLRRSMVGDCTLMTGNGILRGKATPTLPEGLMRYSIVIAKNGNQEQVVLFQATPVVPSADCKDGNCALR</sequence>
<protein>
    <submittedName>
        <fullName evidence="3">Nuclear transport factor 2 family protein</fullName>
    </submittedName>
</protein>
<comment type="caution">
    <text evidence="3">The sequence shown here is derived from an EMBL/GenBank/DDBJ whole genome shotgun (WGS) entry which is preliminary data.</text>
</comment>
<evidence type="ECO:0000313" key="3">
    <source>
        <dbReference type="EMBL" id="HJA78229.1"/>
    </source>
</evidence>
<proteinExistence type="predicted"/>
<keyword evidence="1" id="KW-0732">Signal</keyword>